<dbReference type="Proteomes" id="UP000183832">
    <property type="component" value="Unassembled WGS sequence"/>
</dbReference>
<dbReference type="PANTHER" id="PTHR10794:SF63">
    <property type="entry name" value="ALPHA_BETA HYDROLASE 1, ISOFORM A"/>
    <property type="match status" value="1"/>
</dbReference>
<sequence length="321" mass="36143">MQIVDLYNYMSNLPRYHFFSILSVGYLFYYLIEVVKRPFLAVKKGPFEGYLLKNVPTLDVKYWPTFWCFESRAQTVFASFIRSTIMPDIEYRREILRLKDGGEVALDWLEIGCADDAPVVVILPGLTGESQAEYIKCLATQANKNGIKCVVFNNRGLGGISLKTPRLYCAANCEDLSEVVNHVHNLYPNVKKGATGISMEFDSHFTSIHFGYGNVDNYYKHATLHNKLHKIKVPTLCLSAADDPFQPFDAIPIKAAEDSSHVAIVVTARGGHIGFLDGVWPGHKDQYMGRLFAQYFSAALFDKDGEFAETVEKLDLIVEAE</sequence>
<evidence type="ECO:0000256" key="2">
    <source>
        <dbReference type="PIRSR" id="PIRSR005211-1"/>
    </source>
</evidence>
<evidence type="ECO:0000256" key="3">
    <source>
        <dbReference type="SAM" id="Phobius"/>
    </source>
</evidence>
<dbReference type="PIRSF" id="PIRSF005211">
    <property type="entry name" value="Ab_hydro_YheT"/>
    <property type="match status" value="1"/>
</dbReference>
<feature type="active site" description="Charge relay system" evidence="2">
    <location>
        <position position="243"/>
    </location>
</feature>
<dbReference type="OrthoDB" id="247542at2759"/>
<comment type="similarity">
    <text evidence="1">Belongs to the AB hydrolase superfamily. AB hydrolase 4 family.</text>
</comment>
<feature type="active site" description="Charge relay system" evidence="2">
    <location>
        <position position="272"/>
    </location>
</feature>
<evidence type="ECO:0000313" key="4">
    <source>
        <dbReference type="EMBL" id="CRK96417.1"/>
    </source>
</evidence>
<dbReference type="InterPro" id="IPR029058">
    <property type="entry name" value="AB_hydrolase_fold"/>
</dbReference>
<dbReference type="Gene3D" id="3.40.50.1820">
    <property type="entry name" value="alpha/beta hydrolase"/>
    <property type="match status" value="1"/>
</dbReference>
<dbReference type="STRING" id="568069.A0A1J1ID98"/>
<dbReference type="InterPro" id="IPR012020">
    <property type="entry name" value="ABHD4"/>
</dbReference>
<keyword evidence="3" id="KW-0812">Transmembrane</keyword>
<dbReference type="GO" id="GO:0047372">
    <property type="term" value="F:monoacylglycerol lipase activity"/>
    <property type="evidence" value="ECO:0007669"/>
    <property type="project" value="TreeGrafter"/>
</dbReference>
<dbReference type="SUPFAM" id="SSF53474">
    <property type="entry name" value="alpha/beta-Hydrolases"/>
    <property type="match status" value="1"/>
</dbReference>
<feature type="active site" description="Charge relay system" evidence="2">
    <location>
        <position position="198"/>
    </location>
</feature>
<dbReference type="AlphaFoldDB" id="A0A1J1ID98"/>
<name>A0A1J1ID98_9DIPT</name>
<proteinExistence type="inferred from homology"/>
<dbReference type="GO" id="GO:0051793">
    <property type="term" value="P:medium-chain fatty acid catabolic process"/>
    <property type="evidence" value="ECO:0007669"/>
    <property type="project" value="TreeGrafter"/>
</dbReference>
<gene>
    <name evidence="4" type="ORF">CLUMA_CG009833</name>
</gene>
<dbReference type="InterPro" id="IPR050960">
    <property type="entry name" value="AB_hydrolase_4_sf"/>
</dbReference>
<keyword evidence="3" id="KW-1133">Transmembrane helix</keyword>
<dbReference type="GO" id="GO:0051792">
    <property type="term" value="P:medium-chain fatty acid biosynthetic process"/>
    <property type="evidence" value="ECO:0007669"/>
    <property type="project" value="TreeGrafter"/>
</dbReference>
<feature type="transmembrane region" description="Helical" evidence="3">
    <location>
        <begin position="16"/>
        <end position="35"/>
    </location>
</feature>
<protein>
    <submittedName>
        <fullName evidence="4">CLUMA_CG009833, isoform A</fullName>
    </submittedName>
</protein>
<keyword evidence="5" id="KW-1185">Reference proteome</keyword>
<evidence type="ECO:0000256" key="1">
    <source>
        <dbReference type="ARBA" id="ARBA00010884"/>
    </source>
</evidence>
<organism evidence="4 5">
    <name type="scientific">Clunio marinus</name>
    <dbReference type="NCBI Taxonomy" id="568069"/>
    <lineage>
        <taxon>Eukaryota</taxon>
        <taxon>Metazoa</taxon>
        <taxon>Ecdysozoa</taxon>
        <taxon>Arthropoda</taxon>
        <taxon>Hexapoda</taxon>
        <taxon>Insecta</taxon>
        <taxon>Pterygota</taxon>
        <taxon>Neoptera</taxon>
        <taxon>Endopterygota</taxon>
        <taxon>Diptera</taxon>
        <taxon>Nematocera</taxon>
        <taxon>Chironomoidea</taxon>
        <taxon>Chironomidae</taxon>
        <taxon>Clunio</taxon>
    </lineage>
</organism>
<reference evidence="4 5" key="1">
    <citation type="submission" date="2015-04" db="EMBL/GenBank/DDBJ databases">
        <authorList>
            <person name="Syromyatnikov M.Y."/>
            <person name="Popov V.N."/>
        </authorList>
    </citation>
    <scope>NUCLEOTIDE SEQUENCE [LARGE SCALE GENOMIC DNA]</scope>
</reference>
<evidence type="ECO:0000313" key="5">
    <source>
        <dbReference type="Proteomes" id="UP000183832"/>
    </source>
</evidence>
<dbReference type="PANTHER" id="PTHR10794">
    <property type="entry name" value="ABHYDROLASE DOMAIN-CONTAINING PROTEIN"/>
    <property type="match status" value="1"/>
</dbReference>
<dbReference type="EMBL" id="CVRI01000043">
    <property type="protein sequence ID" value="CRK96417.1"/>
    <property type="molecule type" value="Genomic_DNA"/>
</dbReference>
<accession>A0A1J1ID98</accession>
<dbReference type="GO" id="GO:0008126">
    <property type="term" value="F:acetylesterase activity"/>
    <property type="evidence" value="ECO:0007669"/>
    <property type="project" value="TreeGrafter"/>
</dbReference>
<keyword evidence="3" id="KW-0472">Membrane</keyword>